<feature type="transmembrane region" description="Helical" evidence="1">
    <location>
        <begin position="59"/>
        <end position="79"/>
    </location>
</feature>
<feature type="domain" description="Acyltransferase 3" evidence="2">
    <location>
        <begin position="23"/>
        <end position="325"/>
    </location>
</feature>
<dbReference type="OrthoDB" id="9767863at2"/>
<keyword evidence="4" id="KW-1185">Reference proteome</keyword>
<dbReference type="InterPro" id="IPR002656">
    <property type="entry name" value="Acyl_transf_3_dom"/>
</dbReference>
<proteinExistence type="predicted"/>
<evidence type="ECO:0000313" key="4">
    <source>
        <dbReference type="Proteomes" id="UP000241074"/>
    </source>
</evidence>
<feature type="transmembrane region" description="Helical" evidence="1">
    <location>
        <begin position="238"/>
        <end position="269"/>
    </location>
</feature>
<protein>
    <recommendedName>
        <fullName evidence="2">Acyltransferase 3 domain-containing protein</fullName>
    </recommendedName>
</protein>
<dbReference type="PANTHER" id="PTHR23028:SF131">
    <property type="entry name" value="BLR2367 PROTEIN"/>
    <property type="match status" value="1"/>
</dbReference>
<dbReference type="PANTHER" id="PTHR23028">
    <property type="entry name" value="ACETYLTRANSFERASE"/>
    <property type="match status" value="1"/>
</dbReference>
<accession>A0A2P1PYI5</accession>
<dbReference type="GO" id="GO:0016747">
    <property type="term" value="F:acyltransferase activity, transferring groups other than amino-acyl groups"/>
    <property type="evidence" value="ECO:0007669"/>
    <property type="project" value="InterPro"/>
</dbReference>
<dbReference type="Pfam" id="PF01757">
    <property type="entry name" value="Acyl_transf_3"/>
    <property type="match status" value="1"/>
</dbReference>
<feature type="transmembrane region" description="Helical" evidence="1">
    <location>
        <begin position="152"/>
        <end position="174"/>
    </location>
</feature>
<reference evidence="3 4" key="1">
    <citation type="submission" date="2018-03" db="EMBL/GenBank/DDBJ databases">
        <title>Ahniella affigens gen. nov., sp. nov., a gammaproteobacterium isolated from sandy soil near a stream.</title>
        <authorList>
            <person name="Ko Y."/>
            <person name="Kim J.-H."/>
        </authorList>
    </citation>
    <scope>NUCLEOTIDE SEQUENCE [LARGE SCALE GENOMIC DNA]</scope>
    <source>
        <strain evidence="3 4">D13</strain>
    </source>
</reference>
<dbReference type="GO" id="GO:0000271">
    <property type="term" value="P:polysaccharide biosynthetic process"/>
    <property type="evidence" value="ECO:0007669"/>
    <property type="project" value="TreeGrafter"/>
</dbReference>
<dbReference type="GO" id="GO:0016020">
    <property type="term" value="C:membrane"/>
    <property type="evidence" value="ECO:0007669"/>
    <property type="project" value="TreeGrafter"/>
</dbReference>
<dbReference type="Proteomes" id="UP000241074">
    <property type="component" value="Chromosome"/>
</dbReference>
<sequence length="352" mass="37840">MSEAVVTAPPQTATGAALVTRLSSLDAARGLAALAVALFHFTGSPAMQAVPWLHALGQVSWAGVEAFFVISGFIVPASFAAFGTRIQDSMRFMVRRLLRLYLPFLAALILAVLLNVGSSLAPGYRGPGLVLPTLSELLCNLSYACEFSGHAWIIPVFWSLAIEIQFYLLLMLMVPMLGMRLGARTIGPAMIGVTLALLLVLAPYSPKVLVLHDLPLFSCGFFAWLWHAGKLRALYGLLLMIGSLLLVAYTHGSIAAIAAAMTVLIAHFLQRPWPVLIWLGTVSYSLYLIHIPIGGRVINLSLRVAESPPALSAAVLAATAICLFAAHVCWRFIEAPAQAYSRRVLRAQAGQP</sequence>
<evidence type="ECO:0000313" key="3">
    <source>
        <dbReference type="EMBL" id="AVP99890.1"/>
    </source>
</evidence>
<keyword evidence="1" id="KW-0812">Transmembrane</keyword>
<organism evidence="3 4">
    <name type="scientific">Ahniella affigens</name>
    <dbReference type="NCBI Taxonomy" id="2021234"/>
    <lineage>
        <taxon>Bacteria</taxon>
        <taxon>Pseudomonadati</taxon>
        <taxon>Pseudomonadota</taxon>
        <taxon>Gammaproteobacteria</taxon>
        <taxon>Lysobacterales</taxon>
        <taxon>Rhodanobacteraceae</taxon>
        <taxon>Ahniella</taxon>
    </lineage>
</organism>
<keyword evidence="1" id="KW-1133">Transmembrane helix</keyword>
<evidence type="ECO:0000259" key="2">
    <source>
        <dbReference type="Pfam" id="PF01757"/>
    </source>
</evidence>
<reference evidence="3 4" key="2">
    <citation type="submission" date="2018-03" db="EMBL/GenBank/DDBJ databases">
        <authorList>
            <person name="Keele B.F."/>
        </authorList>
    </citation>
    <scope>NUCLEOTIDE SEQUENCE [LARGE SCALE GENOMIC DNA]</scope>
    <source>
        <strain evidence="3 4">D13</strain>
    </source>
</reference>
<keyword evidence="1" id="KW-0472">Membrane</keyword>
<dbReference type="InterPro" id="IPR050879">
    <property type="entry name" value="Acyltransferase_3"/>
</dbReference>
<feature type="transmembrane region" description="Helical" evidence="1">
    <location>
        <begin position="31"/>
        <end position="53"/>
    </location>
</feature>
<feature type="transmembrane region" description="Helical" evidence="1">
    <location>
        <begin position="310"/>
        <end position="333"/>
    </location>
</feature>
<gene>
    <name evidence="3" type="ORF">C7S18_23115</name>
</gene>
<dbReference type="KEGG" id="xba:C7S18_23115"/>
<feature type="transmembrane region" description="Helical" evidence="1">
    <location>
        <begin position="275"/>
        <end position="298"/>
    </location>
</feature>
<feature type="transmembrane region" description="Helical" evidence="1">
    <location>
        <begin position="181"/>
        <end position="202"/>
    </location>
</feature>
<evidence type="ECO:0000256" key="1">
    <source>
        <dbReference type="SAM" id="Phobius"/>
    </source>
</evidence>
<dbReference type="AlphaFoldDB" id="A0A2P1PYI5"/>
<dbReference type="RefSeq" id="WP_106893809.1">
    <property type="nucleotide sequence ID" value="NZ_CP027860.1"/>
</dbReference>
<dbReference type="EMBL" id="CP027860">
    <property type="protein sequence ID" value="AVP99890.1"/>
    <property type="molecule type" value="Genomic_DNA"/>
</dbReference>
<feature type="transmembrane region" description="Helical" evidence="1">
    <location>
        <begin position="100"/>
        <end position="121"/>
    </location>
</feature>
<name>A0A2P1PYI5_9GAMM</name>